<proteinExistence type="predicted"/>
<organism evidence="2 3">
    <name type="scientific">Paramecium octaurelia</name>
    <dbReference type="NCBI Taxonomy" id="43137"/>
    <lineage>
        <taxon>Eukaryota</taxon>
        <taxon>Sar</taxon>
        <taxon>Alveolata</taxon>
        <taxon>Ciliophora</taxon>
        <taxon>Intramacronucleata</taxon>
        <taxon>Oligohymenophorea</taxon>
        <taxon>Peniculida</taxon>
        <taxon>Parameciidae</taxon>
        <taxon>Paramecium</taxon>
    </lineage>
</organism>
<name>A0A8S1XIW7_PAROT</name>
<feature type="region of interest" description="Disordered" evidence="1">
    <location>
        <begin position="139"/>
        <end position="195"/>
    </location>
</feature>
<gene>
    <name evidence="2" type="ORF">POCTA_138.1.T1230152</name>
</gene>
<evidence type="ECO:0000313" key="2">
    <source>
        <dbReference type="EMBL" id="CAD8201116.1"/>
    </source>
</evidence>
<comment type="caution">
    <text evidence="2">The sequence shown here is derived from an EMBL/GenBank/DDBJ whole genome shotgun (WGS) entry which is preliminary data.</text>
</comment>
<feature type="compositionally biased region" description="Low complexity" evidence="1">
    <location>
        <begin position="147"/>
        <end position="156"/>
    </location>
</feature>
<keyword evidence="3" id="KW-1185">Reference proteome</keyword>
<feature type="compositionally biased region" description="Low complexity" evidence="1">
    <location>
        <begin position="179"/>
        <end position="192"/>
    </location>
</feature>
<dbReference type="OMA" id="TTECQEL"/>
<dbReference type="OrthoDB" id="305028at2759"/>
<dbReference type="AlphaFoldDB" id="A0A8S1XIW7"/>
<dbReference type="Proteomes" id="UP000683925">
    <property type="component" value="Unassembled WGS sequence"/>
</dbReference>
<dbReference type="EMBL" id="CAJJDP010000123">
    <property type="protein sequence ID" value="CAD8201116.1"/>
    <property type="molecule type" value="Genomic_DNA"/>
</dbReference>
<accession>A0A8S1XIW7</accession>
<evidence type="ECO:0000313" key="3">
    <source>
        <dbReference type="Proteomes" id="UP000683925"/>
    </source>
</evidence>
<protein>
    <submittedName>
        <fullName evidence="2">Uncharacterized protein</fullName>
    </submittedName>
</protein>
<sequence length="296" mass="34096">MKTFDNAIKPTQKPVCFSVQELLHRYKSNSKESASTTECQELFQTIQSDTNRSLEIPDSKIIQQYSVPDSIKMTLKQYEIEELPIVQDNDVILQINHMHSIFKYLQQDEQSQKLSTNTNSQHSIASKQTQETLNNQINKTQPQHKLNQPSQNQPQPSKKKDVSPKRSTSPYRQFLHRPSQNNQLSNQQRSKSPFVKNAIVSKLTPRTTQKTTPSASPFRQAKENNISTVNQRTLRTDRSQNKLIQVKVKETHNQNQSHVIVDLSRCPTQRVLIKQDSNRPKMKVELSLKSLIQNGV</sequence>
<reference evidence="2" key="1">
    <citation type="submission" date="2021-01" db="EMBL/GenBank/DDBJ databases">
        <authorList>
            <consortium name="Genoscope - CEA"/>
            <person name="William W."/>
        </authorList>
    </citation>
    <scope>NUCLEOTIDE SEQUENCE</scope>
</reference>
<evidence type="ECO:0000256" key="1">
    <source>
        <dbReference type="SAM" id="MobiDB-lite"/>
    </source>
</evidence>